<dbReference type="PANTHER" id="PTHR36194:SF1">
    <property type="entry name" value="S-LAYER-LIKE PROTEIN"/>
    <property type="match status" value="1"/>
</dbReference>
<feature type="domain" description="DUF4384" evidence="2">
    <location>
        <begin position="144"/>
        <end position="224"/>
    </location>
</feature>
<comment type="caution">
    <text evidence="4">The sequence shown here is derived from an EMBL/GenBank/DDBJ whole genome shotgun (WGS) entry which is preliminary data.</text>
</comment>
<name>A0A1E8FJY1_9ALTE</name>
<keyword evidence="1" id="KW-0732">Signal</keyword>
<feature type="signal peptide" evidence="1">
    <location>
        <begin position="1"/>
        <end position="22"/>
    </location>
</feature>
<dbReference type="RefSeq" id="WP_139141984.1">
    <property type="nucleotide sequence ID" value="NZ_BMJR01000008.1"/>
</dbReference>
<gene>
    <name evidence="4" type="ORF">BFC17_10680</name>
</gene>
<evidence type="ECO:0008006" key="6">
    <source>
        <dbReference type="Google" id="ProtNLM"/>
    </source>
</evidence>
<organism evidence="4 5">
    <name type="scientific">Alteromonas lipolytica</name>
    <dbReference type="NCBI Taxonomy" id="1856405"/>
    <lineage>
        <taxon>Bacteria</taxon>
        <taxon>Pseudomonadati</taxon>
        <taxon>Pseudomonadota</taxon>
        <taxon>Gammaproteobacteria</taxon>
        <taxon>Alteromonadales</taxon>
        <taxon>Alteromonadaceae</taxon>
        <taxon>Alteromonas/Salinimonas group</taxon>
        <taxon>Alteromonas</taxon>
    </lineage>
</organism>
<dbReference type="PANTHER" id="PTHR36194">
    <property type="entry name" value="S-LAYER-LIKE PROTEIN"/>
    <property type="match status" value="1"/>
</dbReference>
<protein>
    <recommendedName>
        <fullName evidence="6">DUF4384 domain-containing protein</fullName>
    </recommendedName>
</protein>
<dbReference type="EMBL" id="MJIC01000006">
    <property type="protein sequence ID" value="OFI35743.1"/>
    <property type="molecule type" value="Genomic_DNA"/>
</dbReference>
<dbReference type="Pfam" id="PF14326">
    <property type="entry name" value="DUF4384"/>
    <property type="match status" value="1"/>
</dbReference>
<dbReference type="InterPro" id="IPR025493">
    <property type="entry name" value="DUF4384"/>
</dbReference>
<reference evidence="4 5" key="1">
    <citation type="submission" date="2016-09" db="EMBL/GenBank/DDBJ databases">
        <title>Alteromonas lipolytica, a new species isolated from sea water.</title>
        <authorList>
            <person name="Wu Y.-H."/>
            <person name="Cheng H."/>
            <person name="Xu X.-W."/>
        </authorList>
    </citation>
    <scope>NUCLEOTIDE SEQUENCE [LARGE SCALE GENOMIC DNA]</scope>
    <source>
        <strain evidence="4 5">JW12</strain>
    </source>
</reference>
<feature type="domain" description="Flagellar assembly protein T N-terminal" evidence="3">
    <location>
        <begin position="46"/>
        <end position="113"/>
    </location>
</feature>
<evidence type="ECO:0000256" key="1">
    <source>
        <dbReference type="SAM" id="SignalP"/>
    </source>
</evidence>
<dbReference type="Pfam" id="PF16548">
    <property type="entry name" value="FlgT_N"/>
    <property type="match status" value="1"/>
</dbReference>
<sequence>MANKTMAMCAFLSVLVSQSAVAAYSSIVEARGMSCDSSSGDAGLMQLALTDARRNAAETVQTSVDSYSKVENYAVVEDLIKSYSNASVQTLQVLSQQRDEGCLTVTIRAEVTPEKNIDQQFVSEELLADPTIPLTVKLWLSKNQYAVGEQVRIYIKANKPFFGRLVYTMLDGTKVQLLPNPYRSEHHFQGQVLYQVPDANDDFLLEVTPPLGAEQLTLYASTHPLGELAKTSASGMYLLNNNPSVAEVGQRTRGIKIKAAAPPTAQATSPAKQVDVAEFAEVSTKVMITL</sequence>
<dbReference type="OrthoDB" id="6400921at2"/>
<dbReference type="STRING" id="1856405.BFC17_10680"/>
<evidence type="ECO:0000259" key="3">
    <source>
        <dbReference type="Pfam" id="PF16548"/>
    </source>
</evidence>
<evidence type="ECO:0000313" key="4">
    <source>
        <dbReference type="EMBL" id="OFI35743.1"/>
    </source>
</evidence>
<keyword evidence="5" id="KW-1185">Reference proteome</keyword>
<dbReference type="InterPro" id="IPR038180">
    <property type="entry name" value="FlgT_N_sf"/>
</dbReference>
<dbReference type="InterPro" id="IPR032370">
    <property type="entry name" value="FlgT_N"/>
</dbReference>
<feature type="chain" id="PRO_5009214505" description="DUF4384 domain-containing protein" evidence="1">
    <location>
        <begin position="23"/>
        <end position="290"/>
    </location>
</feature>
<proteinExistence type="predicted"/>
<evidence type="ECO:0000259" key="2">
    <source>
        <dbReference type="Pfam" id="PF14326"/>
    </source>
</evidence>
<evidence type="ECO:0000313" key="5">
    <source>
        <dbReference type="Proteomes" id="UP000176037"/>
    </source>
</evidence>
<accession>A0A1E8FJY1</accession>
<dbReference type="Gene3D" id="3.30.1660.40">
    <property type="entry name" value="FlgT, N-terminal domain"/>
    <property type="match status" value="1"/>
</dbReference>
<dbReference type="Proteomes" id="UP000176037">
    <property type="component" value="Unassembled WGS sequence"/>
</dbReference>
<dbReference type="AlphaFoldDB" id="A0A1E8FJY1"/>